<proteinExistence type="inferred from homology"/>
<evidence type="ECO:0000256" key="2">
    <source>
        <dbReference type="ARBA" id="ARBA00022448"/>
    </source>
</evidence>
<keyword evidence="5" id="KW-1185">Reference proteome</keyword>
<evidence type="ECO:0008006" key="6">
    <source>
        <dbReference type="Google" id="ProtNLM"/>
    </source>
</evidence>
<organism evidence="4 5">
    <name type="scientific">Pyxicephalus adspersus</name>
    <name type="common">African bullfrog</name>
    <dbReference type="NCBI Taxonomy" id="30357"/>
    <lineage>
        <taxon>Eukaryota</taxon>
        <taxon>Metazoa</taxon>
        <taxon>Chordata</taxon>
        <taxon>Craniata</taxon>
        <taxon>Vertebrata</taxon>
        <taxon>Euteleostomi</taxon>
        <taxon>Amphibia</taxon>
        <taxon>Batrachia</taxon>
        <taxon>Anura</taxon>
        <taxon>Neobatrachia</taxon>
        <taxon>Ranoidea</taxon>
        <taxon>Pyxicephalidae</taxon>
        <taxon>Pyxicephalinae</taxon>
        <taxon>Pyxicephalus</taxon>
    </lineage>
</organism>
<keyword evidence="3" id="KW-0653">Protein transport</keyword>
<dbReference type="EMBL" id="DYDO01000002">
    <property type="protein sequence ID" value="DBA29871.1"/>
    <property type="molecule type" value="Genomic_DNA"/>
</dbReference>
<dbReference type="InterPro" id="IPR016123">
    <property type="entry name" value="Mog1/PsbP_a/b/a-sand"/>
</dbReference>
<dbReference type="SUPFAM" id="SSF55724">
    <property type="entry name" value="Mog1p/PsbP-like"/>
    <property type="match status" value="1"/>
</dbReference>
<dbReference type="GO" id="GO:0003254">
    <property type="term" value="P:regulation of membrane depolarization"/>
    <property type="evidence" value="ECO:0007669"/>
    <property type="project" value="TreeGrafter"/>
</dbReference>
<dbReference type="Pfam" id="PF04603">
    <property type="entry name" value="Mog1"/>
    <property type="match status" value="1"/>
</dbReference>
<dbReference type="InterPro" id="IPR007681">
    <property type="entry name" value="Mog1"/>
</dbReference>
<dbReference type="GO" id="GO:0044325">
    <property type="term" value="F:transmembrane transporter binding"/>
    <property type="evidence" value="ECO:0007669"/>
    <property type="project" value="TreeGrafter"/>
</dbReference>
<dbReference type="Proteomes" id="UP001181693">
    <property type="component" value="Unassembled WGS sequence"/>
</dbReference>
<accession>A0AAV3AYR6</accession>
<dbReference type="GO" id="GO:0031267">
    <property type="term" value="F:small GTPase binding"/>
    <property type="evidence" value="ECO:0007669"/>
    <property type="project" value="TreeGrafter"/>
</dbReference>
<dbReference type="GO" id="GO:0017080">
    <property type="term" value="F:sodium channel regulator activity"/>
    <property type="evidence" value="ECO:0007669"/>
    <property type="project" value="TreeGrafter"/>
</dbReference>
<keyword evidence="2" id="KW-0813">Transport</keyword>
<comment type="caution">
    <text evidence="4">The sequence shown here is derived from an EMBL/GenBank/DDBJ whole genome shotgun (WGS) entry which is preliminary data.</text>
</comment>
<dbReference type="Gene3D" id="3.40.1000.10">
    <property type="entry name" value="Mog1/PsbP, alpha/beta/alpha sandwich"/>
    <property type="match status" value="1"/>
</dbReference>
<evidence type="ECO:0000256" key="3">
    <source>
        <dbReference type="ARBA" id="ARBA00022927"/>
    </source>
</evidence>
<dbReference type="GO" id="GO:0006606">
    <property type="term" value="P:protein import into nucleus"/>
    <property type="evidence" value="ECO:0007669"/>
    <property type="project" value="TreeGrafter"/>
</dbReference>
<dbReference type="PANTHER" id="PTHR15837:SF0">
    <property type="entry name" value="RAN GUANINE NUCLEOTIDE RELEASE FACTOR"/>
    <property type="match status" value="1"/>
</dbReference>
<comment type="similarity">
    <text evidence="1">Belongs to the MOG1 family.</text>
</comment>
<reference evidence="4" key="1">
    <citation type="thesis" date="2020" institute="ProQuest LLC" country="789 East Eisenhower Parkway, Ann Arbor, MI, USA">
        <title>Comparative Genomics and Chromosome Evolution.</title>
        <authorList>
            <person name="Mudd A.B."/>
        </authorList>
    </citation>
    <scope>NUCLEOTIDE SEQUENCE</scope>
    <source>
        <strain evidence="4">1538</strain>
        <tissue evidence="4">Blood</tissue>
    </source>
</reference>
<dbReference type="GO" id="GO:0005634">
    <property type="term" value="C:nucleus"/>
    <property type="evidence" value="ECO:0007669"/>
    <property type="project" value="TreeGrafter"/>
</dbReference>
<evidence type="ECO:0000313" key="5">
    <source>
        <dbReference type="Proteomes" id="UP001181693"/>
    </source>
</evidence>
<evidence type="ECO:0000313" key="4">
    <source>
        <dbReference type="EMBL" id="DBA29871.1"/>
    </source>
</evidence>
<dbReference type="PANTHER" id="PTHR15837">
    <property type="entry name" value="RAN GUANINE NUCLEOTIDE RELEASE FACTOR"/>
    <property type="match status" value="1"/>
</dbReference>
<gene>
    <name evidence="4" type="ORF">GDO54_005923</name>
</gene>
<evidence type="ECO:0000256" key="1">
    <source>
        <dbReference type="ARBA" id="ARBA00010307"/>
    </source>
</evidence>
<dbReference type="GO" id="GO:0005085">
    <property type="term" value="F:guanyl-nucleotide exchange factor activity"/>
    <property type="evidence" value="ECO:0007669"/>
    <property type="project" value="TreeGrafter"/>
</dbReference>
<name>A0AAV3AYR6_PYXAD</name>
<dbReference type="AlphaFoldDB" id="A0AAV3AYR6"/>
<dbReference type="GO" id="GO:0060047">
    <property type="term" value="P:heart contraction"/>
    <property type="evidence" value="ECO:0007669"/>
    <property type="project" value="TreeGrafter"/>
</dbReference>
<protein>
    <recommendedName>
        <fullName evidence="6">Ran guanine nucleotide release factor</fullName>
    </recommendedName>
</protein>
<sequence>MEAADVQRPLFGGAFSAQLPPSVQDVSELREIPDNQEVFAHVHTDQSVIIELLEYQDGMSDPDAARYHFEDVATSNDAQGKAEVVSVEPLPLAQLSLSSCSSAWALTGHQLVSKFNEQAQNTVTIYMALFRMPQYSTDLLVTFKGVY</sequence>